<sequence length="137" mass="14859">MEAKSERGGRQAVEGCGHIDADAATALRNCVAQRFTGDVRSDREGELSLRVRPIRCILQFCPVHMSDVVIGRTPTHCPDKKWTSTSCCDPSSNTDIILIRILAPGSSSSCRTLYAQRFRAQRLNATIIGVPLLGGSS</sequence>
<evidence type="ECO:0000313" key="1">
    <source>
        <dbReference type="EMBL" id="MEQ2242249.1"/>
    </source>
</evidence>
<accession>A0ABV0UBW5</accession>
<protein>
    <submittedName>
        <fullName evidence="1">Uncharacterized protein</fullName>
    </submittedName>
</protein>
<evidence type="ECO:0000313" key="2">
    <source>
        <dbReference type="Proteomes" id="UP001482620"/>
    </source>
</evidence>
<dbReference type="Proteomes" id="UP001482620">
    <property type="component" value="Unassembled WGS sequence"/>
</dbReference>
<proteinExistence type="predicted"/>
<dbReference type="EMBL" id="JAHRIQ010063753">
    <property type="protein sequence ID" value="MEQ2242249.1"/>
    <property type="molecule type" value="Genomic_DNA"/>
</dbReference>
<gene>
    <name evidence="1" type="ORF">ILYODFUR_033713</name>
</gene>
<comment type="caution">
    <text evidence="1">The sequence shown here is derived from an EMBL/GenBank/DDBJ whole genome shotgun (WGS) entry which is preliminary data.</text>
</comment>
<keyword evidence="2" id="KW-1185">Reference proteome</keyword>
<name>A0ABV0UBW5_9TELE</name>
<organism evidence="1 2">
    <name type="scientific">Ilyodon furcidens</name>
    <name type="common">goldbreast splitfin</name>
    <dbReference type="NCBI Taxonomy" id="33524"/>
    <lineage>
        <taxon>Eukaryota</taxon>
        <taxon>Metazoa</taxon>
        <taxon>Chordata</taxon>
        <taxon>Craniata</taxon>
        <taxon>Vertebrata</taxon>
        <taxon>Euteleostomi</taxon>
        <taxon>Actinopterygii</taxon>
        <taxon>Neopterygii</taxon>
        <taxon>Teleostei</taxon>
        <taxon>Neoteleostei</taxon>
        <taxon>Acanthomorphata</taxon>
        <taxon>Ovalentaria</taxon>
        <taxon>Atherinomorphae</taxon>
        <taxon>Cyprinodontiformes</taxon>
        <taxon>Goodeidae</taxon>
        <taxon>Ilyodon</taxon>
    </lineage>
</organism>
<reference evidence="1 2" key="1">
    <citation type="submission" date="2021-06" db="EMBL/GenBank/DDBJ databases">
        <authorList>
            <person name="Palmer J.M."/>
        </authorList>
    </citation>
    <scope>NUCLEOTIDE SEQUENCE [LARGE SCALE GENOMIC DNA]</scope>
    <source>
        <strain evidence="2">if_2019</strain>
        <tissue evidence="1">Muscle</tissue>
    </source>
</reference>